<comment type="similarity">
    <text evidence="2 9">Belongs to the zinc-containing alcohol dehydrogenase family.</text>
</comment>
<evidence type="ECO:0000256" key="8">
    <source>
        <dbReference type="ARBA" id="ARBA00049243"/>
    </source>
</evidence>
<keyword evidence="4 9" id="KW-0479">Metal-binding</keyword>
<dbReference type="InterPro" id="IPR011032">
    <property type="entry name" value="GroES-like_sf"/>
</dbReference>
<evidence type="ECO:0000256" key="7">
    <source>
        <dbReference type="ARBA" id="ARBA00049164"/>
    </source>
</evidence>
<evidence type="ECO:0000313" key="12">
    <source>
        <dbReference type="Proteomes" id="UP000198226"/>
    </source>
</evidence>
<evidence type="ECO:0000256" key="6">
    <source>
        <dbReference type="ARBA" id="ARBA00023002"/>
    </source>
</evidence>
<dbReference type="InterPro" id="IPR002328">
    <property type="entry name" value="ADH_Zn_CS"/>
</dbReference>
<dbReference type="InterPro" id="IPR013149">
    <property type="entry name" value="ADH-like_C"/>
</dbReference>
<evidence type="ECO:0000256" key="9">
    <source>
        <dbReference type="RuleBase" id="RU361277"/>
    </source>
</evidence>
<evidence type="ECO:0000256" key="2">
    <source>
        <dbReference type="ARBA" id="ARBA00008072"/>
    </source>
</evidence>
<dbReference type="Proteomes" id="UP000198226">
    <property type="component" value="Chromosome I"/>
</dbReference>
<evidence type="ECO:0000256" key="3">
    <source>
        <dbReference type="ARBA" id="ARBA00013190"/>
    </source>
</evidence>
<keyword evidence="6" id="KW-0560">Oxidoreductase</keyword>
<dbReference type="Pfam" id="PF08240">
    <property type="entry name" value="ADH_N"/>
    <property type="match status" value="1"/>
</dbReference>
<evidence type="ECO:0000256" key="1">
    <source>
        <dbReference type="ARBA" id="ARBA00001947"/>
    </source>
</evidence>
<keyword evidence="5 9" id="KW-0862">Zinc</keyword>
<keyword evidence="12" id="KW-1185">Reference proteome</keyword>
<dbReference type="AlphaFoldDB" id="A0A109IH63"/>
<evidence type="ECO:0000313" key="11">
    <source>
        <dbReference type="EMBL" id="SCG40563.1"/>
    </source>
</evidence>
<reference evidence="12" key="1">
    <citation type="submission" date="2016-06" db="EMBL/GenBank/DDBJ databases">
        <authorList>
            <person name="Varghese N."/>
            <person name="Submissions Spin"/>
        </authorList>
    </citation>
    <scope>NUCLEOTIDE SEQUENCE [LARGE SCALE GENOMIC DNA]</scope>
    <source>
        <strain evidence="12">DSM 44983</strain>
    </source>
</reference>
<dbReference type="GO" id="GO:0005737">
    <property type="term" value="C:cytoplasm"/>
    <property type="evidence" value="ECO:0007669"/>
    <property type="project" value="TreeGrafter"/>
</dbReference>
<dbReference type="Pfam" id="PF00107">
    <property type="entry name" value="ADH_zinc_N"/>
    <property type="match status" value="1"/>
</dbReference>
<dbReference type="EMBL" id="LT607752">
    <property type="protein sequence ID" value="SCG40563.1"/>
    <property type="molecule type" value="Genomic_DNA"/>
</dbReference>
<organism evidence="11 12">
    <name type="scientific">Micromonospora rifamycinica</name>
    <dbReference type="NCBI Taxonomy" id="291594"/>
    <lineage>
        <taxon>Bacteria</taxon>
        <taxon>Bacillati</taxon>
        <taxon>Actinomycetota</taxon>
        <taxon>Actinomycetes</taxon>
        <taxon>Micromonosporales</taxon>
        <taxon>Micromonosporaceae</taxon>
        <taxon>Micromonospora</taxon>
    </lineage>
</organism>
<evidence type="ECO:0000259" key="10">
    <source>
        <dbReference type="SMART" id="SM00829"/>
    </source>
</evidence>
<dbReference type="EC" id="1.1.1.1" evidence="3"/>
<comment type="catalytic activity">
    <reaction evidence="8">
        <text>a primary alcohol + NAD(+) = an aldehyde + NADH + H(+)</text>
        <dbReference type="Rhea" id="RHEA:10736"/>
        <dbReference type="ChEBI" id="CHEBI:15378"/>
        <dbReference type="ChEBI" id="CHEBI:15734"/>
        <dbReference type="ChEBI" id="CHEBI:17478"/>
        <dbReference type="ChEBI" id="CHEBI:57540"/>
        <dbReference type="ChEBI" id="CHEBI:57945"/>
        <dbReference type="EC" id="1.1.1.1"/>
    </reaction>
</comment>
<accession>A0A109IH63</accession>
<name>A0A109IH63_9ACTN</name>
<dbReference type="Gene3D" id="3.40.50.720">
    <property type="entry name" value="NAD(P)-binding Rossmann-like Domain"/>
    <property type="match status" value="1"/>
</dbReference>
<dbReference type="OrthoDB" id="334894at2"/>
<dbReference type="GO" id="GO:0004022">
    <property type="term" value="F:alcohol dehydrogenase (NAD+) activity"/>
    <property type="evidence" value="ECO:0007669"/>
    <property type="project" value="UniProtKB-EC"/>
</dbReference>
<comment type="catalytic activity">
    <reaction evidence="7">
        <text>a secondary alcohol + NAD(+) = a ketone + NADH + H(+)</text>
        <dbReference type="Rhea" id="RHEA:10740"/>
        <dbReference type="ChEBI" id="CHEBI:15378"/>
        <dbReference type="ChEBI" id="CHEBI:17087"/>
        <dbReference type="ChEBI" id="CHEBI:35681"/>
        <dbReference type="ChEBI" id="CHEBI:57540"/>
        <dbReference type="ChEBI" id="CHEBI:57945"/>
        <dbReference type="EC" id="1.1.1.1"/>
    </reaction>
</comment>
<dbReference type="InterPro" id="IPR036291">
    <property type="entry name" value="NAD(P)-bd_dom_sf"/>
</dbReference>
<dbReference type="GO" id="GO:0008270">
    <property type="term" value="F:zinc ion binding"/>
    <property type="evidence" value="ECO:0007669"/>
    <property type="project" value="InterPro"/>
</dbReference>
<dbReference type="SUPFAM" id="SSF51735">
    <property type="entry name" value="NAD(P)-binding Rossmann-fold domains"/>
    <property type="match status" value="1"/>
</dbReference>
<dbReference type="PANTHER" id="PTHR42940:SF8">
    <property type="entry name" value="VACUOLAR PROTEIN SORTING-ASSOCIATED PROTEIN 11"/>
    <property type="match status" value="1"/>
</dbReference>
<dbReference type="SUPFAM" id="SSF50129">
    <property type="entry name" value="GroES-like"/>
    <property type="match status" value="1"/>
</dbReference>
<dbReference type="InterPro" id="IPR013154">
    <property type="entry name" value="ADH-like_N"/>
</dbReference>
<dbReference type="RefSeq" id="WP_067313138.1">
    <property type="nucleotide sequence ID" value="NZ_LRMV01000148.1"/>
</dbReference>
<evidence type="ECO:0000256" key="5">
    <source>
        <dbReference type="ARBA" id="ARBA00022833"/>
    </source>
</evidence>
<dbReference type="PANTHER" id="PTHR42940">
    <property type="entry name" value="ALCOHOL DEHYDROGENASE 1-RELATED"/>
    <property type="match status" value="1"/>
</dbReference>
<dbReference type="PROSITE" id="PS00059">
    <property type="entry name" value="ADH_ZINC"/>
    <property type="match status" value="1"/>
</dbReference>
<protein>
    <recommendedName>
        <fullName evidence="3">alcohol dehydrogenase</fullName>
        <ecNumber evidence="3">1.1.1.1</ecNumber>
    </recommendedName>
</protein>
<comment type="cofactor">
    <cofactor evidence="1 9">
        <name>Zn(2+)</name>
        <dbReference type="ChEBI" id="CHEBI:29105"/>
    </cofactor>
</comment>
<proteinExistence type="inferred from homology"/>
<dbReference type="Gene3D" id="3.90.180.10">
    <property type="entry name" value="Medium-chain alcohol dehydrogenases, catalytic domain"/>
    <property type="match status" value="1"/>
</dbReference>
<gene>
    <name evidence="11" type="ORF">GA0070623_0684</name>
</gene>
<dbReference type="InterPro" id="IPR020843">
    <property type="entry name" value="ER"/>
</dbReference>
<dbReference type="SMART" id="SM00829">
    <property type="entry name" value="PKS_ER"/>
    <property type="match status" value="1"/>
</dbReference>
<sequence>MRAVRMTAPGVLEQVEVPTPTPGPGEVLVRVGAVGACHSDLHILDAAPGVFPTPLTLGHEIAGTVDAVGDGVTGWSGGDRAAVYGIIGCGTCRGCLHGRENQCRTVPVGGVGLSRDGGLAEYVTVPASRLLPVGDLELTQAAPLTDAGLTPYHAIELARPALRPGTTCVVIGIGGLGHMAVQILAATTAVRIIAVDSDVAALDLATRVGAHHVVPAGPDTVDRIRELVGPAPDGADVVVDCVGVDATLATARGVVATGGRLLLVGLGGGTLPVRPVADEPPTVPFETSVEVPFWGTRAELQEVIALGRAGLLTADVQTFPLEHAPEAYRLLRAGEIHGRAVIVP</sequence>
<feature type="domain" description="Enoyl reductase (ER)" evidence="10">
    <location>
        <begin position="10"/>
        <end position="342"/>
    </location>
</feature>
<evidence type="ECO:0000256" key="4">
    <source>
        <dbReference type="ARBA" id="ARBA00022723"/>
    </source>
</evidence>